<name>A0ABX5ETM5_9BACL</name>
<dbReference type="EMBL" id="PVTZ01000001">
    <property type="protein sequence ID" value="PRZ17308.1"/>
    <property type="molecule type" value="Genomic_DNA"/>
</dbReference>
<evidence type="ECO:0000313" key="1">
    <source>
        <dbReference type="EMBL" id="PRZ17308.1"/>
    </source>
</evidence>
<sequence length="90" mass="10010">MYHFPFAQEFQRIIDVWVIRNVDQPLVGGACFLLSGNVFIQIGDGITLGLDIGGSEWYSRRIVIEESGVVIDKMFAQSGFLKLLRGGVFG</sequence>
<proteinExistence type="predicted"/>
<comment type="caution">
    <text evidence="1">The sequence shown here is derived from an EMBL/GenBank/DDBJ whole genome shotgun (WGS) entry which is preliminary data.</text>
</comment>
<organism evidence="1 2">
    <name type="scientific">Laceyella sediminis</name>
    <dbReference type="NCBI Taxonomy" id="573074"/>
    <lineage>
        <taxon>Bacteria</taxon>
        <taxon>Bacillati</taxon>
        <taxon>Bacillota</taxon>
        <taxon>Bacilli</taxon>
        <taxon>Bacillales</taxon>
        <taxon>Thermoactinomycetaceae</taxon>
        <taxon>Laceyella</taxon>
    </lineage>
</organism>
<reference evidence="1 2" key="1">
    <citation type="submission" date="2018-03" db="EMBL/GenBank/DDBJ databases">
        <title>Genomic Encyclopedia of Archaeal and Bacterial Type Strains, Phase II (KMG-II): from individual species to whole genera.</title>
        <authorList>
            <person name="Goeker M."/>
        </authorList>
    </citation>
    <scope>NUCLEOTIDE SEQUENCE [LARGE SCALE GENOMIC DNA]</scope>
    <source>
        <strain evidence="1 2">RHA1</strain>
    </source>
</reference>
<dbReference type="Proteomes" id="UP000238836">
    <property type="component" value="Unassembled WGS sequence"/>
</dbReference>
<accession>A0ABX5ETM5</accession>
<keyword evidence="2" id="KW-1185">Reference proteome</keyword>
<gene>
    <name evidence="1" type="ORF">CLV36_101412</name>
</gene>
<protein>
    <submittedName>
        <fullName evidence="1">Uncharacterized protein</fullName>
    </submittedName>
</protein>
<evidence type="ECO:0000313" key="2">
    <source>
        <dbReference type="Proteomes" id="UP000238836"/>
    </source>
</evidence>